<dbReference type="InterPro" id="IPR039261">
    <property type="entry name" value="FNR_nucleotide-bd"/>
</dbReference>
<dbReference type="STRING" id="569365.A0A0D2D262"/>
<dbReference type="GO" id="GO:0005886">
    <property type="term" value="C:plasma membrane"/>
    <property type="evidence" value="ECO:0007669"/>
    <property type="project" value="TreeGrafter"/>
</dbReference>
<gene>
    <name evidence="11" type="ORF">PV07_05640</name>
</gene>
<dbReference type="OrthoDB" id="167398at2759"/>
<dbReference type="GO" id="GO:0000293">
    <property type="term" value="F:ferric-chelate reductase activity"/>
    <property type="evidence" value="ECO:0007669"/>
    <property type="project" value="TreeGrafter"/>
</dbReference>
<accession>A0A0D2D262</accession>
<dbReference type="PANTHER" id="PTHR32361:SF9">
    <property type="entry name" value="FERRIC REDUCTASE TRANSMEMBRANE COMPONENT 3-RELATED"/>
    <property type="match status" value="1"/>
</dbReference>
<dbReference type="InterPro" id="IPR051410">
    <property type="entry name" value="Ferric/Cupric_Reductase"/>
</dbReference>
<keyword evidence="6 8" id="KW-0472">Membrane</keyword>
<name>A0A0D2D262_9EURO</name>
<evidence type="ECO:0000256" key="3">
    <source>
        <dbReference type="ARBA" id="ARBA00022692"/>
    </source>
</evidence>
<dbReference type="Proteomes" id="UP000054466">
    <property type="component" value="Unassembled WGS sequence"/>
</dbReference>
<protein>
    <recommendedName>
        <fullName evidence="10">Ferric oxidoreductase domain-containing protein</fullName>
    </recommendedName>
</protein>
<dbReference type="GO" id="GO:0006826">
    <property type="term" value="P:iron ion transport"/>
    <property type="evidence" value="ECO:0007669"/>
    <property type="project" value="TreeGrafter"/>
</dbReference>
<feature type="chain" id="PRO_5002240161" description="Ferric oxidoreductase domain-containing protein" evidence="9">
    <location>
        <begin position="18"/>
        <end position="695"/>
    </location>
</feature>
<evidence type="ECO:0000313" key="11">
    <source>
        <dbReference type="EMBL" id="KIW29854.1"/>
    </source>
</evidence>
<dbReference type="GO" id="GO:0015677">
    <property type="term" value="P:copper ion import"/>
    <property type="evidence" value="ECO:0007669"/>
    <property type="project" value="TreeGrafter"/>
</dbReference>
<dbReference type="Gene3D" id="3.40.50.80">
    <property type="entry name" value="Nucleotide-binding domain of ferredoxin-NADP reductase (FNR) module"/>
    <property type="match status" value="1"/>
</dbReference>
<evidence type="ECO:0000256" key="7">
    <source>
        <dbReference type="SAM" id="MobiDB-lite"/>
    </source>
</evidence>
<evidence type="ECO:0000256" key="8">
    <source>
        <dbReference type="SAM" id="Phobius"/>
    </source>
</evidence>
<evidence type="ECO:0000256" key="6">
    <source>
        <dbReference type="ARBA" id="ARBA00023136"/>
    </source>
</evidence>
<dbReference type="RefSeq" id="XP_016250070.1">
    <property type="nucleotide sequence ID" value="XM_016392551.1"/>
</dbReference>
<proteinExistence type="predicted"/>
<evidence type="ECO:0000256" key="1">
    <source>
        <dbReference type="ARBA" id="ARBA00004141"/>
    </source>
</evidence>
<dbReference type="AlphaFoldDB" id="A0A0D2D262"/>
<evidence type="ECO:0000256" key="5">
    <source>
        <dbReference type="ARBA" id="ARBA00023065"/>
    </source>
</evidence>
<dbReference type="PANTHER" id="PTHR32361">
    <property type="entry name" value="FERRIC/CUPRIC REDUCTASE TRANSMEMBRANE COMPONENT"/>
    <property type="match status" value="1"/>
</dbReference>
<keyword evidence="5" id="KW-0406">Ion transport</keyword>
<feature type="region of interest" description="Disordered" evidence="7">
    <location>
        <begin position="510"/>
        <end position="535"/>
    </location>
</feature>
<evidence type="ECO:0000259" key="10">
    <source>
        <dbReference type="Pfam" id="PF01794"/>
    </source>
</evidence>
<organism evidence="11 12">
    <name type="scientific">Cladophialophora immunda</name>
    <dbReference type="NCBI Taxonomy" id="569365"/>
    <lineage>
        <taxon>Eukaryota</taxon>
        <taxon>Fungi</taxon>
        <taxon>Dikarya</taxon>
        <taxon>Ascomycota</taxon>
        <taxon>Pezizomycotina</taxon>
        <taxon>Eurotiomycetes</taxon>
        <taxon>Chaetothyriomycetidae</taxon>
        <taxon>Chaetothyriales</taxon>
        <taxon>Herpotrichiellaceae</taxon>
        <taxon>Cladophialophora</taxon>
    </lineage>
</organism>
<feature type="transmembrane region" description="Helical" evidence="8">
    <location>
        <begin position="278"/>
        <end position="299"/>
    </location>
</feature>
<evidence type="ECO:0000313" key="12">
    <source>
        <dbReference type="Proteomes" id="UP000054466"/>
    </source>
</evidence>
<dbReference type="SFLD" id="SFLDG01168">
    <property type="entry name" value="Ferric_reductase_subgroup_(FRE"/>
    <property type="match status" value="1"/>
</dbReference>
<keyword evidence="2" id="KW-0813">Transport</keyword>
<keyword evidence="9" id="KW-0732">Signal</keyword>
<dbReference type="GO" id="GO:0006879">
    <property type="term" value="P:intracellular iron ion homeostasis"/>
    <property type="evidence" value="ECO:0007669"/>
    <property type="project" value="TreeGrafter"/>
</dbReference>
<feature type="compositionally biased region" description="Polar residues" evidence="7">
    <location>
        <begin position="525"/>
        <end position="535"/>
    </location>
</feature>
<feature type="transmembrane region" description="Helical" evidence="8">
    <location>
        <begin position="178"/>
        <end position="202"/>
    </location>
</feature>
<comment type="subcellular location">
    <subcellularLocation>
        <location evidence="1">Membrane</location>
        <topology evidence="1">Multi-pass membrane protein</topology>
    </subcellularLocation>
</comment>
<dbReference type="InterPro" id="IPR013130">
    <property type="entry name" value="Fe3_Rdtase_TM_dom"/>
</dbReference>
<dbReference type="GeneID" id="27344834"/>
<keyword evidence="3 8" id="KW-0812">Transmembrane</keyword>
<dbReference type="SUPFAM" id="SSF52343">
    <property type="entry name" value="Ferredoxin reductase-like, C-terminal NADP-linked domain"/>
    <property type="match status" value="1"/>
</dbReference>
<feature type="transmembrane region" description="Helical" evidence="8">
    <location>
        <begin position="386"/>
        <end position="406"/>
    </location>
</feature>
<evidence type="ECO:0000256" key="9">
    <source>
        <dbReference type="SAM" id="SignalP"/>
    </source>
</evidence>
<evidence type="ECO:0000256" key="4">
    <source>
        <dbReference type="ARBA" id="ARBA00022989"/>
    </source>
</evidence>
<feature type="domain" description="Ferric oxidoreductase" evidence="10">
    <location>
        <begin position="285"/>
        <end position="402"/>
    </location>
</feature>
<reference evidence="11 12" key="1">
    <citation type="submission" date="2015-01" db="EMBL/GenBank/DDBJ databases">
        <title>The Genome Sequence of Cladophialophora immunda CBS83496.</title>
        <authorList>
            <consortium name="The Broad Institute Genomics Platform"/>
            <person name="Cuomo C."/>
            <person name="de Hoog S."/>
            <person name="Gorbushina A."/>
            <person name="Stielow B."/>
            <person name="Teixiera M."/>
            <person name="Abouelleil A."/>
            <person name="Chapman S.B."/>
            <person name="Priest M."/>
            <person name="Young S.K."/>
            <person name="Wortman J."/>
            <person name="Nusbaum C."/>
            <person name="Birren B."/>
        </authorList>
    </citation>
    <scope>NUCLEOTIDE SEQUENCE [LARGE SCALE GENOMIC DNA]</scope>
    <source>
        <strain evidence="11 12">CBS 83496</strain>
    </source>
</reference>
<keyword evidence="12" id="KW-1185">Reference proteome</keyword>
<dbReference type="HOGENOM" id="CLU_010365_2_0_1"/>
<evidence type="ECO:0000256" key="2">
    <source>
        <dbReference type="ARBA" id="ARBA00022448"/>
    </source>
</evidence>
<keyword evidence="4 8" id="KW-1133">Transmembrane helix</keyword>
<feature type="transmembrane region" description="Helical" evidence="8">
    <location>
        <begin position="358"/>
        <end position="379"/>
    </location>
</feature>
<dbReference type="SFLD" id="SFLDS00052">
    <property type="entry name" value="Ferric_Reductase_Domain"/>
    <property type="match status" value="1"/>
</dbReference>
<dbReference type="Pfam" id="PF01794">
    <property type="entry name" value="Ferric_reduct"/>
    <property type="match status" value="1"/>
</dbReference>
<feature type="signal peptide" evidence="9">
    <location>
        <begin position="1"/>
        <end position="17"/>
    </location>
</feature>
<dbReference type="VEuPathDB" id="FungiDB:PV07_05640"/>
<feature type="transmembrane region" description="Helical" evidence="8">
    <location>
        <begin position="241"/>
        <end position="258"/>
    </location>
</feature>
<sequence>MKYVLLLALSWATSVVATGPLPVTRSGLAGVAGFTFYNPYCGHGCFRSFSPYKLQCSSTISAGGLTTADAIAHELARCRASDFPYLSSIAWCIHTFCPEKVRASTIEKFWETQITGDAKVLPKWSYGETLANITNPPTVVASGEDLVLNMTMVTTYTTWKLTQDTLIYFFRESARESYYGLAILLTAFGLPLVLTWFGYLPFMTGLTDRIKPWLYQSIIGTYHDRPLPFLIGNVPTLGQSGYIAVIVILNIVFLTIGYETLWPNEEMQWYKNHYQELMAYWMWRTGALAFCQLPVLFLFSSRNNILLWLTNWSHSTYMLLHRWIARLFLIQTLLHSILSLVLYQDDGYYSSTVDTPLWYWGCVGTIAAVIIILTSFLVIRQRAYELFLVTHIVMAVVCLVGCWYHVWADDEGDFGYETFLYATFAVWGFDRLARVGRILKTGVKRAVVTDVSDTIARIDVPGPRWSSPGQCVYVYFPTLHPFRPWENHPFSIIPTAALTGRPSNDGAVPTTLGDLEKNRPITVTPRPSTQHGANKNSGLTLFVRKKVGMTRFLKPRNELVTLLESPYPCNPTKEVLQSDRLLLIGGGIGITGLLAFVHCHPTVKLYHSVKADDVCLVEALASLLDQIRDKEIVVGQRLDISGLLQDQADLGYSKIGVVVCGPPGMCDDVRAVVARLGREKSGRCSFELEVDTFGW</sequence>
<dbReference type="EMBL" id="KN847042">
    <property type="protein sequence ID" value="KIW29854.1"/>
    <property type="molecule type" value="Genomic_DNA"/>
</dbReference>
<feature type="transmembrane region" description="Helical" evidence="8">
    <location>
        <begin position="323"/>
        <end position="343"/>
    </location>
</feature>